<dbReference type="OrthoDB" id="9796143at2"/>
<comment type="caution">
    <text evidence="3">The sequence shown here is derived from an EMBL/GenBank/DDBJ whole genome shotgun (WGS) entry which is preliminary data.</text>
</comment>
<reference evidence="3 4" key="1">
    <citation type="submission" date="2019-04" db="EMBL/GenBank/DDBJ databases">
        <title>Psychroflexus halotolerans sp. nov., isolated from a marine solar saltern.</title>
        <authorList>
            <person name="Feng X."/>
        </authorList>
    </citation>
    <scope>NUCLEOTIDE SEQUENCE [LARGE SCALE GENOMIC DNA]</scope>
    <source>
        <strain evidence="3 4">WDS2C27</strain>
    </source>
</reference>
<evidence type="ECO:0000313" key="3">
    <source>
        <dbReference type="EMBL" id="TKS57001.1"/>
    </source>
</evidence>
<dbReference type="Proteomes" id="UP000306552">
    <property type="component" value="Unassembled WGS sequence"/>
</dbReference>
<accession>A0A4U5TT27</accession>
<dbReference type="Gene3D" id="3.30.70.940">
    <property type="entry name" value="NusG, N-terminal domain"/>
    <property type="match status" value="1"/>
</dbReference>
<proteinExistence type="predicted"/>
<gene>
    <name evidence="3" type="ORF">FCN74_00850</name>
</gene>
<name>A0A4U5TT27_9FLAO</name>
<organism evidence="3 4">
    <name type="scientific">Mesohalobacter halotolerans</name>
    <dbReference type="NCBI Taxonomy" id="1883405"/>
    <lineage>
        <taxon>Bacteria</taxon>
        <taxon>Pseudomonadati</taxon>
        <taxon>Bacteroidota</taxon>
        <taxon>Flavobacteriia</taxon>
        <taxon>Flavobacteriales</taxon>
        <taxon>Flavobacteriaceae</taxon>
        <taxon>Mesohalobacter</taxon>
    </lineage>
</organism>
<dbReference type="AlphaFoldDB" id="A0A4U5TT27"/>
<dbReference type="InterPro" id="IPR006645">
    <property type="entry name" value="NGN-like_dom"/>
</dbReference>
<feature type="domain" description="NusG-like N-terminal" evidence="2">
    <location>
        <begin position="35"/>
        <end position="127"/>
    </location>
</feature>
<dbReference type="GO" id="GO:0006354">
    <property type="term" value="P:DNA-templated transcription elongation"/>
    <property type="evidence" value="ECO:0007669"/>
    <property type="project" value="InterPro"/>
</dbReference>
<keyword evidence="1" id="KW-0804">Transcription</keyword>
<evidence type="ECO:0000256" key="1">
    <source>
        <dbReference type="ARBA" id="ARBA00023163"/>
    </source>
</evidence>
<sequence>MPFNFQTIQTKELSLEIKKKITQTKSRPILKSTGKHWFVLYCKPNSEKKTAERLNAMGIKCYCPTQVQMRQWSDRKKKVQVPVLPSMVLVYVAEINRQRVFETPTAVRYLYWLKKPATVTEQEIKQLQSALRSNYKAIEIEKIHSKTSKVKLKGLGTEPQNGHLKYSSKTHDYIELEQLGVVVKVKR</sequence>
<evidence type="ECO:0000313" key="4">
    <source>
        <dbReference type="Proteomes" id="UP000306552"/>
    </source>
</evidence>
<dbReference type="InterPro" id="IPR036735">
    <property type="entry name" value="NGN_dom_sf"/>
</dbReference>
<dbReference type="NCBIfam" id="NF033644">
    <property type="entry name" value="antiterm_UpxY"/>
    <property type="match status" value="1"/>
</dbReference>
<dbReference type="Pfam" id="PF02357">
    <property type="entry name" value="NusG"/>
    <property type="match status" value="1"/>
</dbReference>
<keyword evidence="4" id="KW-1185">Reference proteome</keyword>
<dbReference type="CDD" id="cd09895">
    <property type="entry name" value="NGN_SP_UpxY"/>
    <property type="match status" value="1"/>
</dbReference>
<protein>
    <submittedName>
        <fullName evidence="3">UpxY family transcription antiterminator</fullName>
    </submittedName>
</protein>
<dbReference type="EMBL" id="SWMU01000001">
    <property type="protein sequence ID" value="TKS57001.1"/>
    <property type="molecule type" value="Genomic_DNA"/>
</dbReference>
<dbReference type="SUPFAM" id="SSF82679">
    <property type="entry name" value="N-utilization substance G protein NusG, N-terminal domain"/>
    <property type="match status" value="1"/>
</dbReference>
<dbReference type="RefSeq" id="WP_138930705.1">
    <property type="nucleotide sequence ID" value="NZ_SWMU01000001.1"/>
</dbReference>
<evidence type="ECO:0000259" key="2">
    <source>
        <dbReference type="Pfam" id="PF02357"/>
    </source>
</evidence>